<protein>
    <submittedName>
        <fullName evidence="1">Haloacid dehalogenase</fullName>
    </submittedName>
</protein>
<accession>A0A2S7T7D9</accession>
<keyword evidence="2" id="KW-1185">Reference proteome</keyword>
<proteinExistence type="predicted"/>
<name>A0A2S7T7D9_9FLAO</name>
<dbReference type="Pfam" id="PF08282">
    <property type="entry name" value="Hydrolase_3"/>
    <property type="match status" value="1"/>
</dbReference>
<dbReference type="Gene3D" id="3.30.1240.10">
    <property type="match status" value="1"/>
</dbReference>
<dbReference type="GO" id="GO:0000287">
    <property type="term" value="F:magnesium ion binding"/>
    <property type="evidence" value="ECO:0007669"/>
    <property type="project" value="TreeGrafter"/>
</dbReference>
<dbReference type="SFLD" id="SFLDG01140">
    <property type="entry name" value="C2.B:_Phosphomannomutase_and_P"/>
    <property type="match status" value="1"/>
</dbReference>
<evidence type="ECO:0000313" key="1">
    <source>
        <dbReference type="EMBL" id="PQJ15488.1"/>
    </source>
</evidence>
<gene>
    <name evidence="1" type="ORF">BST99_06830</name>
</gene>
<dbReference type="PANTHER" id="PTHR10000">
    <property type="entry name" value="PHOSPHOSERINE PHOSPHATASE"/>
    <property type="match status" value="1"/>
</dbReference>
<reference evidence="2" key="1">
    <citation type="submission" date="2016-11" db="EMBL/GenBank/DDBJ databases">
        <title>Trade-off between light-utilization and light-protection in marine flavobacteria.</title>
        <authorList>
            <person name="Kumagai Y."/>
            <person name="Yoshizawa S."/>
            <person name="Kogure K."/>
        </authorList>
    </citation>
    <scope>NUCLEOTIDE SEQUENCE [LARGE SCALE GENOMIC DNA]</scope>
    <source>
        <strain evidence="2">SG-18</strain>
    </source>
</reference>
<dbReference type="AlphaFoldDB" id="A0A2S7T7D9"/>
<dbReference type="InterPro" id="IPR023214">
    <property type="entry name" value="HAD_sf"/>
</dbReference>
<dbReference type="NCBIfam" id="TIGR01484">
    <property type="entry name" value="HAD-SF-IIB"/>
    <property type="match status" value="1"/>
</dbReference>
<dbReference type="Proteomes" id="UP000239366">
    <property type="component" value="Unassembled WGS sequence"/>
</dbReference>
<dbReference type="CDD" id="cd07518">
    <property type="entry name" value="HAD_YbiV-Like"/>
    <property type="match status" value="1"/>
</dbReference>
<dbReference type="EMBL" id="MQVX01000001">
    <property type="protein sequence ID" value="PQJ15488.1"/>
    <property type="molecule type" value="Genomic_DNA"/>
</dbReference>
<dbReference type="InterPro" id="IPR036412">
    <property type="entry name" value="HAD-like_sf"/>
</dbReference>
<dbReference type="SFLD" id="SFLDG01144">
    <property type="entry name" value="C2.B.4:_PGP_Like"/>
    <property type="match status" value="1"/>
</dbReference>
<dbReference type="GO" id="GO:0016791">
    <property type="term" value="F:phosphatase activity"/>
    <property type="evidence" value="ECO:0007669"/>
    <property type="project" value="TreeGrafter"/>
</dbReference>
<dbReference type="GO" id="GO:0005829">
    <property type="term" value="C:cytosol"/>
    <property type="evidence" value="ECO:0007669"/>
    <property type="project" value="TreeGrafter"/>
</dbReference>
<dbReference type="SFLD" id="SFLDS00003">
    <property type="entry name" value="Haloacid_Dehalogenase"/>
    <property type="match status" value="1"/>
</dbReference>
<dbReference type="OrthoDB" id="9814970at2"/>
<sequence>MPSSSIKMVVTDMDGTLLNSNHQVSDRFFELFSELNQKGIQFVAASGRQYGSMLSKLHSIQKDLIIIAENGAYVRQQEDELLLTPIGQENIHKILDQTLPLSGANPVLCSKTNAYVQSDDTHFINLLKEYYSGYELVPSAYEVTDEILKVAVHHFEDSEKHIYPAVEQFEPGMKVKVSGNHWVDISHPDANKGYALDFVIRKMGIQREELLIFGDYNNDLEMLEMAHYSYAMANAHPNVKKVANFGTLSNDEQGVEKVLESLLAELS</sequence>
<dbReference type="Gene3D" id="3.40.50.1000">
    <property type="entry name" value="HAD superfamily/HAD-like"/>
    <property type="match status" value="1"/>
</dbReference>
<dbReference type="NCBIfam" id="TIGR00099">
    <property type="entry name" value="Cof-subfamily"/>
    <property type="match status" value="1"/>
</dbReference>
<organism evidence="1 2">
    <name type="scientific">Aureicoccus marinus</name>
    <dbReference type="NCBI Taxonomy" id="754435"/>
    <lineage>
        <taxon>Bacteria</taxon>
        <taxon>Pseudomonadati</taxon>
        <taxon>Bacteroidota</taxon>
        <taxon>Flavobacteriia</taxon>
        <taxon>Flavobacteriales</taxon>
        <taxon>Flavobacteriaceae</taxon>
        <taxon>Aureicoccus</taxon>
    </lineage>
</organism>
<dbReference type="InterPro" id="IPR000150">
    <property type="entry name" value="Cof"/>
</dbReference>
<comment type="caution">
    <text evidence="1">The sequence shown here is derived from an EMBL/GenBank/DDBJ whole genome shotgun (WGS) entry which is preliminary data.</text>
</comment>
<dbReference type="RefSeq" id="WP_105001140.1">
    <property type="nucleotide sequence ID" value="NZ_MQVX01000001.1"/>
</dbReference>
<evidence type="ECO:0000313" key="2">
    <source>
        <dbReference type="Proteomes" id="UP000239366"/>
    </source>
</evidence>
<dbReference type="InterPro" id="IPR006379">
    <property type="entry name" value="HAD-SF_hydro_IIB"/>
</dbReference>
<dbReference type="SUPFAM" id="SSF56784">
    <property type="entry name" value="HAD-like"/>
    <property type="match status" value="1"/>
</dbReference>
<dbReference type="PANTHER" id="PTHR10000:SF53">
    <property type="entry name" value="5-AMINO-6-(5-PHOSPHO-D-RIBITYLAMINO)URACIL PHOSPHATASE YBJI-RELATED"/>
    <property type="match status" value="1"/>
</dbReference>